<dbReference type="CDD" id="cd00170">
    <property type="entry name" value="SEC14"/>
    <property type="match status" value="1"/>
</dbReference>
<dbReference type="PROSITE" id="PS50191">
    <property type="entry name" value="CRAL_TRIO"/>
    <property type="match status" value="1"/>
</dbReference>
<dbReference type="Gene3D" id="1.10.8.20">
    <property type="entry name" value="N-terminal domain of phosphatidylinositol transfer protein sec14p"/>
    <property type="match status" value="1"/>
</dbReference>
<dbReference type="AlphaFoldDB" id="A0AAW0DRH4"/>
<dbReference type="Pfam" id="PF00650">
    <property type="entry name" value="CRAL_TRIO"/>
    <property type="match status" value="1"/>
</dbReference>
<dbReference type="InterPro" id="IPR036865">
    <property type="entry name" value="CRAL-TRIO_dom_sf"/>
</dbReference>
<name>A0AAW0DRH4_9AGAR</name>
<organism evidence="3 4">
    <name type="scientific">Favolaschia claudopus</name>
    <dbReference type="NCBI Taxonomy" id="2862362"/>
    <lineage>
        <taxon>Eukaryota</taxon>
        <taxon>Fungi</taxon>
        <taxon>Dikarya</taxon>
        <taxon>Basidiomycota</taxon>
        <taxon>Agaricomycotina</taxon>
        <taxon>Agaricomycetes</taxon>
        <taxon>Agaricomycetidae</taxon>
        <taxon>Agaricales</taxon>
        <taxon>Marasmiineae</taxon>
        <taxon>Mycenaceae</taxon>
        <taxon>Favolaschia</taxon>
    </lineage>
</organism>
<protein>
    <submittedName>
        <fullName evidence="3">CRAL-TRIO domain-containing protein</fullName>
    </submittedName>
</protein>
<reference evidence="3 4" key="1">
    <citation type="journal article" date="2024" name="J Genomics">
        <title>Draft genome sequencing and assembly of Favolaschia claudopus CIRM-BRFM 2984 isolated from oak limbs.</title>
        <authorList>
            <person name="Navarro D."/>
            <person name="Drula E."/>
            <person name="Chaduli D."/>
            <person name="Cazenave R."/>
            <person name="Ahrendt S."/>
            <person name="Wang J."/>
            <person name="Lipzen A."/>
            <person name="Daum C."/>
            <person name="Barry K."/>
            <person name="Grigoriev I.V."/>
            <person name="Favel A."/>
            <person name="Rosso M.N."/>
            <person name="Martin F."/>
        </authorList>
    </citation>
    <scope>NUCLEOTIDE SEQUENCE [LARGE SCALE GENOMIC DNA]</scope>
    <source>
        <strain evidence="3 4">CIRM-BRFM 2984</strain>
    </source>
</reference>
<evidence type="ECO:0000313" key="4">
    <source>
        <dbReference type="Proteomes" id="UP001362999"/>
    </source>
</evidence>
<dbReference type="InterPro" id="IPR011074">
    <property type="entry name" value="CRAL/TRIO_N_dom"/>
</dbReference>
<keyword evidence="4" id="KW-1185">Reference proteome</keyword>
<feature type="region of interest" description="Disordered" evidence="1">
    <location>
        <begin position="296"/>
        <end position="320"/>
    </location>
</feature>
<dbReference type="Gene3D" id="3.40.525.10">
    <property type="entry name" value="CRAL-TRIO lipid binding domain"/>
    <property type="match status" value="1"/>
</dbReference>
<dbReference type="PANTHER" id="PTHR45657">
    <property type="entry name" value="CRAL-TRIO DOMAIN-CONTAINING PROTEIN YKL091C-RELATED"/>
    <property type="match status" value="1"/>
</dbReference>
<accession>A0AAW0DRH4</accession>
<sequence length="320" mass="35369">MSATASPKVASKTPAAPPAASAEWTPPPGRLGNLTTVQETALAKFREELRAEGAFVKERHDDATLLRFLRARKFDVPKSKEMFLACEKWRKEFGVDELVKSFKFTELAEVDKYYPQFYHNMDKLGRPIYIERLNNLDVKALYVCTTQERLLQQLVVEYESFLTTRLPACAAAIGHPVETSLTILDLGGVSLSNFIRVRDYIAAATTIGQNYYPECMGAFYIINAPWAFTAVWAAIKPWLDEVTVKKVHILGGPSAYKPELLKQIDKEVLPKEFGGGCECVGGCSMSDVGPWNPAGGKASAISEKEKTVLEQPAQGQVLSA</sequence>
<evidence type="ECO:0000256" key="1">
    <source>
        <dbReference type="SAM" id="MobiDB-lite"/>
    </source>
</evidence>
<comment type="caution">
    <text evidence="3">The sequence shown here is derived from an EMBL/GenBank/DDBJ whole genome shotgun (WGS) entry which is preliminary data.</text>
</comment>
<dbReference type="EMBL" id="JAWWNJ010000006">
    <property type="protein sequence ID" value="KAK7053835.1"/>
    <property type="molecule type" value="Genomic_DNA"/>
</dbReference>
<feature type="domain" description="CRAL-TRIO" evidence="2">
    <location>
        <begin position="106"/>
        <end position="281"/>
    </location>
</feature>
<feature type="compositionally biased region" description="Low complexity" evidence="1">
    <location>
        <begin position="1"/>
        <end position="24"/>
    </location>
</feature>
<dbReference type="SMART" id="SM00516">
    <property type="entry name" value="SEC14"/>
    <property type="match status" value="1"/>
</dbReference>
<gene>
    <name evidence="3" type="ORF">R3P38DRAFT_3254331</name>
</gene>
<feature type="region of interest" description="Disordered" evidence="1">
    <location>
        <begin position="1"/>
        <end position="31"/>
    </location>
</feature>
<dbReference type="SMART" id="SM01100">
    <property type="entry name" value="CRAL_TRIO_N"/>
    <property type="match status" value="1"/>
</dbReference>
<dbReference type="Proteomes" id="UP001362999">
    <property type="component" value="Unassembled WGS sequence"/>
</dbReference>
<dbReference type="InterPro" id="IPR036273">
    <property type="entry name" value="CRAL/TRIO_N_dom_sf"/>
</dbReference>
<dbReference type="SUPFAM" id="SSF52087">
    <property type="entry name" value="CRAL/TRIO domain"/>
    <property type="match status" value="1"/>
</dbReference>
<dbReference type="InterPro" id="IPR001251">
    <property type="entry name" value="CRAL-TRIO_dom"/>
</dbReference>
<evidence type="ECO:0000259" key="2">
    <source>
        <dbReference type="PROSITE" id="PS50191"/>
    </source>
</evidence>
<dbReference type="SUPFAM" id="SSF46938">
    <property type="entry name" value="CRAL/TRIO N-terminal domain"/>
    <property type="match status" value="1"/>
</dbReference>
<dbReference type="InterPro" id="IPR051026">
    <property type="entry name" value="PI/PC_transfer"/>
</dbReference>
<dbReference type="Pfam" id="PF03765">
    <property type="entry name" value="CRAL_TRIO_N"/>
    <property type="match status" value="1"/>
</dbReference>
<proteinExistence type="predicted"/>
<dbReference type="PANTHER" id="PTHR45657:SF1">
    <property type="entry name" value="CRAL-TRIO DOMAIN-CONTAINING PROTEIN YKL091C-RELATED"/>
    <property type="match status" value="1"/>
</dbReference>
<evidence type="ECO:0000313" key="3">
    <source>
        <dbReference type="EMBL" id="KAK7053835.1"/>
    </source>
</evidence>